<name>A0A401FI11_9LACO</name>
<feature type="region of interest" description="Disordered" evidence="2">
    <location>
        <begin position="1"/>
        <end position="20"/>
    </location>
</feature>
<evidence type="ECO:0000256" key="2">
    <source>
        <dbReference type="SAM" id="MobiDB-lite"/>
    </source>
</evidence>
<accession>A0A401FI11</accession>
<evidence type="ECO:0000313" key="3">
    <source>
        <dbReference type="EMBL" id="GAY72020.1"/>
    </source>
</evidence>
<evidence type="ECO:0000256" key="1">
    <source>
        <dbReference type="ARBA" id="ARBA00007189"/>
    </source>
</evidence>
<reference evidence="3 4" key="1">
    <citation type="submission" date="2017-11" db="EMBL/GenBank/DDBJ databases">
        <title>Draft Genome Sequence of Lactobacillus curieae NBRC 111893 isolated from Koso, a Japanese sugar-Vegetable Fermented Beverage.</title>
        <authorList>
            <person name="Chiou T.Y."/>
            <person name="Oshima K."/>
            <person name="Suda W."/>
            <person name="Hattori M."/>
            <person name="Takahashi T."/>
        </authorList>
    </citation>
    <scope>NUCLEOTIDE SEQUENCE [LARGE SCALE GENOMIC DNA]</scope>
    <source>
        <strain evidence="3 4">NBRC111893</strain>
    </source>
</reference>
<comment type="caution">
    <text evidence="3">The sequence shown here is derived from an EMBL/GenBank/DDBJ whole genome shotgun (WGS) entry which is preliminary data.</text>
</comment>
<dbReference type="EMBL" id="BEXA01000001">
    <property type="protein sequence ID" value="GAY72020.1"/>
    <property type="molecule type" value="Genomic_DNA"/>
</dbReference>
<keyword evidence="4" id="KW-1185">Reference proteome</keyword>
<dbReference type="OrthoDB" id="2291101at2"/>
<sequence>MTEQRIKQLSSGRKTDGNLKKFKPTTDYDLNGKRVLMAGYGDHKPVAEEVVLAHNGNELCLYDEKTRGKGIQTNLNKAITHADIVLIMLNSVSHNTANHAISIAREQHKLVAATNMNSPLAIEQAISRAINHQPIYVPSHHIVE</sequence>
<dbReference type="Pfam" id="PF10087">
    <property type="entry name" value="DUF2325"/>
    <property type="match status" value="1"/>
</dbReference>
<organism evidence="3 4">
    <name type="scientific">Lentilactobacillus kosonis</name>
    <dbReference type="NCBI Taxonomy" id="2810561"/>
    <lineage>
        <taxon>Bacteria</taxon>
        <taxon>Bacillati</taxon>
        <taxon>Bacillota</taxon>
        <taxon>Bacilli</taxon>
        <taxon>Lactobacillales</taxon>
        <taxon>Lactobacillaceae</taxon>
        <taxon>Lentilactobacillus</taxon>
    </lineage>
</organism>
<proteinExistence type="inferred from homology"/>
<evidence type="ECO:0008006" key="5">
    <source>
        <dbReference type="Google" id="ProtNLM"/>
    </source>
</evidence>
<evidence type="ECO:0000313" key="4">
    <source>
        <dbReference type="Proteomes" id="UP000286974"/>
    </source>
</evidence>
<dbReference type="RefSeq" id="WP_125007611.1">
    <property type="nucleotide sequence ID" value="NZ_BEXA01000001.1"/>
</dbReference>
<dbReference type="AlphaFoldDB" id="A0A401FI11"/>
<gene>
    <name evidence="3" type="ORF">NBRC111893_166</name>
</gene>
<dbReference type="Proteomes" id="UP000286974">
    <property type="component" value="Unassembled WGS sequence"/>
</dbReference>
<dbReference type="InterPro" id="IPR016772">
    <property type="entry name" value="UCP020408"/>
</dbReference>
<protein>
    <recommendedName>
        <fullName evidence="5">DUF2325 domain-containing protein</fullName>
    </recommendedName>
</protein>
<comment type="similarity">
    <text evidence="1">Belongs to the UPF0751 family.</text>
</comment>